<dbReference type="SMART" id="SM00257">
    <property type="entry name" value="LysM"/>
    <property type="match status" value="1"/>
</dbReference>
<feature type="transmembrane region" description="Helical" evidence="2">
    <location>
        <begin position="88"/>
        <end position="110"/>
    </location>
</feature>
<dbReference type="AlphaFoldDB" id="A0A2R6Y3H9"/>
<reference evidence="5" key="1">
    <citation type="journal article" date="2018" name="Sci. Rep.">
        <title>Lignite coal burning seam in the remote Altai Mountains harbors a hydrogen-driven thermophilic microbial community.</title>
        <authorList>
            <person name="Kadnikov V.V."/>
            <person name="Mardanov A.V."/>
            <person name="Ivasenko D.A."/>
            <person name="Antsiferov D.V."/>
            <person name="Beletsky A.V."/>
            <person name="Karnachuk O.V."/>
            <person name="Ravin N.V."/>
        </authorList>
    </citation>
    <scope>NUCLEOTIDE SEQUENCE [LARGE SCALE GENOMIC DNA]</scope>
</reference>
<dbReference type="EMBL" id="PEBX01000010">
    <property type="protein sequence ID" value="PTQ57218.1"/>
    <property type="molecule type" value="Genomic_DNA"/>
</dbReference>
<dbReference type="PROSITE" id="PS51782">
    <property type="entry name" value="LYSM"/>
    <property type="match status" value="1"/>
</dbReference>
<feature type="region of interest" description="Disordered" evidence="1">
    <location>
        <begin position="121"/>
        <end position="215"/>
    </location>
</feature>
<dbReference type="SUPFAM" id="SSF54106">
    <property type="entry name" value="LysM domain"/>
    <property type="match status" value="1"/>
</dbReference>
<dbReference type="Proteomes" id="UP000244338">
    <property type="component" value="Unassembled WGS sequence"/>
</dbReference>
<evidence type="ECO:0000256" key="1">
    <source>
        <dbReference type="SAM" id="MobiDB-lite"/>
    </source>
</evidence>
<dbReference type="InterPro" id="IPR036779">
    <property type="entry name" value="LysM_dom_sf"/>
</dbReference>
<accession>A0A2R6Y3H9</accession>
<sequence length="268" mass="29583">MDGQHRISSSENVHASSKIVSINETYVARRGDDSLDKPWVPPLTVERPLPLRTRSPKKRRWGYGLYKKASQVNQKNATKRPGLLDRPVFSSLLAFMLIAAIFVIIVYFIWNPNREPIAPLNTPQTQHFMQPTSPGAPVPSTASHNDTTQTKPNDSTLTKTDDTQVPEKNTGDGQTEQPSRGDATLSPTPSTLPKSEGPEESLPTHVEHDTVSGERIYTVQPGDTLYRIAMKTYGNKASIETIRAANGLKDNTIYVGQELKLPARTSSP</sequence>
<dbReference type="PANTHER" id="PTHR33734:SF22">
    <property type="entry name" value="MEMBRANE-BOUND LYTIC MUREIN TRANSGLYCOSYLASE D"/>
    <property type="match status" value="1"/>
</dbReference>
<name>A0A2R6Y3H9_9BACL</name>
<protein>
    <recommendedName>
        <fullName evidence="3">LysM domain-containing protein</fullName>
    </recommendedName>
</protein>
<feature type="compositionally biased region" description="Polar residues" evidence="1">
    <location>
        <begin position="140"/>
        <end position="158"/>
    </location>
</feature>
<feature type="domain" description="LysM" evidence="3">
    <location>
        <begin position="215"/>
        <end position="261"/>
    </location>
</feature>
<feature type="compositionally biased region" description="Polar residues" evidence="1">
    <location>
        <begin position="121"/>
        <end position="133"/>
    </location>
</feature>
<keyword evidence="2" id="KW-0812">Transmembrane</keyword>
<dbReference type="GO" id="GO:0008932">
    <property type="term" value="F:lytic endotransglycosylase activity"/>
    <property type="evidence" value="ECO:0007669"/>
    <property type="project" value="TreeGrafter"/>
</dbReference>
<dbReference type="Pfam" id="PF01476">
    <property type="entry name" value="LysM"/>
    <property type="match status" value="1"/>
</dbReference>
<proteinExistence type="predicted"/>
<gene>
    <name evidence="4" type="ORF">BSOLF_1983</name>
</gene>
<comment type="caution">
    <text evidence="4">The sequence shown here is derived from an EMBL/GenBank/DDBJ whole genome shotgun (WGS) entry which is preliminary data.</text>
</comment>
<dbReference type="InterPro" id="IPR018392">
    <property type="entry name" value="LysM"/>
</dbReference>
<evidence type="ECO:0000256" key="2">
    <source>
        <dbReference type="SAM" id="Phobius"/>
    </source>
</evidence>
<organism evidence="4 5">
    <name type="scientific">Candidatus Carbonibacillus altaicus</name>
    <dbReference type="NCBI Taxonomy" id="2163959"/>
    <lineage>
        <taxon>Bacteria</taxon>
        <taxon>Bacillati</taxon>
        <taxon>Bacillota</taxon>
        <taxon>Bacilli</taxon>
        <taxon>Bacillales</taxon>
        <taxon>Candidatus Carbonibacillus</taxon>
    </lineage>
</organism>
<dbReference type="PANTHER" id="PTHR33734">
    <property type="entry name" value="LYSM DOMAIN-CONTAINING GPI-ANCHORED PROTEIN 2"/>
    <property type="match status" value="1"/>
</dbReference>
<evidence type="ECO:0000259" key="3">
    <source>
        <dbReference type="PROSITE" id="PS51782"/>
    </source>
</evidence>
<evidence type="ECO:0000313" key="4">
    <source>
        <dbReference type="EMBL" id="PTQ57218.1"/>
    </source>
</evidence>
<keyword evidence="2" id="KW-1133">Transmembrane helix</keyword>
<dbReference type="Gene3D" id="3.10.350.10">
    <property type="entry name" value="LysM domain"/>
    <property type="match status" value="1"/>
</dbReference>
<dbReference type="CDD" id="cd00118">
    <property type="entry name" value="LysM"/>
    <property type="match status" value="1"/>
</dbReference>
<keyword evidence="2" id="KW-0472">Membrane</keyword>
<evidence type="ECO:0000313" key="5">
    <source>
        <dbReference type="Proteomes" id="UP000244338"/>
    </source>
</evidence>